<feature type="signal peptide" evidence="1">
    <location>
        <begin position="1"/>
        <end position="20"/>
    </location>
</feature>
<reference evidence="2" key="2">
    <citation type="submission" date="2021-09" db="EMBL/GenBank/DDBJ databases">
        <authorList>
            <person name="Gilroy R."/>
        </authorList>
    </citation>
    <scope>NUCLEOTIDE SEQUENCE</scope>
    <source>
        <strain evidence="2">CHK121-7720</strain>
    </source>
</reference>
<dbReference type="NCBIfam" id="NF038128">
    <property type="entry name" value="choice_anch_J"/>
    <property type="match status" value="1"/>
</dbReference>
<name>A0A921MT39_9BACT</name>
<dbReference type="Proteomes" id="UP000757103">
    <property type="component" value="Unassembled WGS sequence"/>
</dbReference>
<evidence type="ECO:0000313" key="2">
    <source>
        <dbReference type="EMBL" id="HJG89599.1"/>
    </source>
</evidence>
<protein>
    <submittedName>
        <fullName evidence="2">Choice-of-anchor J domain-containing protein</fullName>
    </submittedName>
</protein>
<gene>
    <name evidence="2" type="ORF">K8U91_09070</name>
</gene>
<sequence length="689" mass="75272">MKQKLLTSALLLLGVSVCVAQPNTKLISTQAQPRGVEKVNAKAMRLQAAPAVTNVVSTQTLSNGSSIQWYKAADGMVRKVLTKNGASAVASQLNKMKSTRTITKSVAATDPLLFEGFEGYDGKAYDWIPANWQDVSKTNPAHVAPGADSKKKNLTWCVDLPGIYFSSYEGDYMARIQTSIPNEATGEVLEAQDEWLITPAVTVSESDYLLFYLSYSPGWTLLDMNTFGFTAQNSYLEVQVSTDNGASWEKIWDVLDDAKKYTEEELMNDVMSMTHPYTQFYMSLGKFAGKSIQVAFRYVGENGESMCLDNVQIGALSPVASYARPKGAYNVGLSPDFYNLNTPTLLGPAYHSLTWTNTSAIADGAKWSYVDPSDTTSVLPSEEENLVTPVYAPMSKVAVPTLVSTFNGVESDPFKLDFENIQNGGFIRGKTETGSTEFGVCNYNYLYLGKGETDDALSYAVYFGVDNEVASNWAKLMSGQIEGVDSVSIIEMFDAPEVPYALSGVYMLAAVEALDPSTVIRVNIYKLNENGFPTDIIATGSVSASEVELSPGNYVPISIPIIVKDGDLVMESSVDIDQAIAVEITGFNPATDKVYPANVFTSSDRESSTNVGLYYKGQLYGFVSYSALEFESGKHSSGALINLNIQYNWIKELNDSDYKFEVPVAGGSKTFEMTSSIHPDYWIFEDSNN</sequence>
<organism evidence="2 3">
    <name type="scientific">Barnesiella viscericola</name>
    <dbReference type="NCBI Taxonomy" id="397865"/>
    <lineage>
        <taxon>Bacteria</taxon>
        <taxon>Pseudomonadati</taxon>
        <taxon>Bacteroidota</taxon>
        <taxon>Bacteroidia</taxon>
        <taxon>Bacteroidales</taxon>
        <taxon>Barnesiellaceae</taxon>
        <taxon>Barnesiella</taxon>
    </lineage>
</organism>
<feature type="non-terminal residue" evidence="2">
    <location>
        <position position="689"/>
    </location>
</feature>
<evidence type="ECO:0000256" key="1">
    <source>
        <dbReference type="SAM" id="SignalP"/>
    </source>
</evidence>
<reference evidence="2" key="1">
    <citation type="journal article" date="2021" name="PeerJ">
        <title>Extensive microbial diversity within the chicken gut microbiome revealed by metagenomics and culture.</title>
        <authorList>
            <person name="Gilroy R."/>
            <person name="Ravi A."/>
            <person name="Getino M."/>
            <person name="Pursley I."/>
            <person name="Horton D.L."/>
            <person name="Alikhan N.F."/>
            <person name="Baker D."/>
            <person name="Gharbi K."/>
            <person name="Hall N."/>
            <person name="Watson M."/>
            <person name="Adriaenssens E.M."/>
            <person name="Foster-Nyarko E."/>
            <person name="Jarju S."/>
            <person name="Secka A."/>
            <person name="Antonio M."/>
            <person name="Oren A."/>
            <person name="Chaudhuri R.R."/>
            <person name="La Ragione R."/>
            <person name="Hildebrand F."/>
            <person name="Pallen M.J."/>
        </authorList>
    </citation>
    <scope>NUCLEOTIDE SEQUENCE</scope>
    <source>
        <strain evidence="2">CHK121-7720</strain>
    </source>
</reference>
<dbReference type="Gene3D" id="2.60.120.200">
    <property type="match status" value="1"/>
</dbReference>
<evidence type="ECO:0000313" key="3">
    <source>
        <dbReference type="Proteomes" id="UP000757103"/>
    </source>
</evidence>
<dbReference type="RefSeq" id="WP_273306668.1">
    <property type="nucleotide sequence ID" value="NZ_DYUD01000025.1"/>
</dbReference>
<accession>A0A921MT39</accession>
<proteinExistence type="predicted"/>
<feature type="chain" id="PRO_5037839493" evidence="1">
    <location>
        <begin position="21"/>
        <end position="689"/>
    </location>
</feature>
<dbReference type="EMBL" id="DYUD01000025">
    <property type="protein sequence ID" value="HJG89599.1"/>
    <property type="molecule type" value="Genomic_DNA"/>
</dbReference>
<dbReference type="AlphaFoldDB" id="A0A921MT39"/>
<comment type="caution">
    <text evidence="2">The sequence shown here is derived from an EMBL/GenBank/DDBJ whole genome shotgun (WGS) entry which is preliminary data.</text>
</comment>
<keyword evidence="1" id="KW-0732">Signal</keyword>